<dbReference type="GO" id="GO:0034605">
    <property type="term" value="P:cellular response to heat"/>
    <property type="evidence" value="ECO:0007669"/>
    <property type="project" value="TreeGrafter"/>
</dbReference>
<dbReference type="GO" id="GO:0005886">
    <property type="term" value="C:plasma membrane"/>
    <property type="evidence" value="ECO:0007669"/>
    <property type="project" value="UniProtKB-SubCell"/>
</dbReference>
<protein>
    <submittedName>
        <fullName evidence="8">Small heat shock protein HSP</fullName>
    </submittedName>
</protein>
<dbReference type="Proteomes" id="UP000237105">
    <property type="component" value="Unassembled WGS sequence"/>
</dbReference>
<organism evidence="8 9">
    <name type="scientific">Parasponia andersonii</name>
    <name type="common">Sponia andersonii</name>
    <dbReference type="NCBI Taxonomy" id="3476"/>
    <lineage>
        <taxon>Eukaryota</taxon>
        <taxon>Viridiplantae</taxon>
        <taxon>Streptophyta</taxon>
        <taxon>Embryophyta</taxon>
        <taxon>Tracheophyta</taxon>
        <taxon>Spermatophyta</taxon>
        <taxon>Magnoliopsida</taxon>
        <taxon>eudicotyledons</taxon>
        <taxon>Gunneridae</taxon>
        <taxon>Pentapetalae</taxon>
        <taxon>rosids</taxon>
        <taxon>fabids</taxon>
        <taxon>Rosales</taxon>
        <taxon>Cannabaceae</taxon>
        <taxon>Parasponia</taxon>
    </lineage>
</organism>
<dbReference type="PANTHER" id="PTHR43670">
    <property type="entry name" value="HEAT SHOCK PROTEIN 26"/>
    <property type="match status" value="1"/>
</dbReference>
<evidence type="ECO:0000259" key="7">
    <source>
        <dbReference type="PROSITE" id="PS01031"/>
    </source>
</evidence>
<feature type="compositionally biased region" description="Basic and acidic residues" evidence="6">
    <location>
        <begin position="117"/>
        <end position="170"/>
    </location>
</feature>
<keyword evidence="9" id="KW-1185">Reference proteome</keyword>
<dbReference type="Gene3D" id="2.60.40.790">
    <property type="match status" value="1"/>
</dbReference>
<dbReference type="AlphaFoldDB" id="A0A2P5A5J3"/>
<name>A0A2P5A5J3_PARAD</name>
<dbReference type="Pfam" id="PF00011">
    <property type="entry name" value="HSP20"/>
    <property type="match status" value="1"/>
</dbReference>
<keyword evidence="2" id="KW-0472">Membrane</keyword>
<feature type="region of interest" description="Disordered" evidence="6">
    <location>
        <begin position="117"/>
        <end position="180"/>
    </location>
</feature>
<dbReference type="PANTHER" id="PTHR43670:SF130">
    <property type="entry name" value="INACTIVE PROTEIN RESTRICTED TEV MOVEMENT 2-LIKE"/>
    <property type="match status" value="1"/>
</dbReference>
<keyword evidence="3" id="KW-0611">Plant defense</keyword>
<gene>
    <name evidence="8" type="ORF">PanWU01x14_366820</name>
</gene>
<dbReference type="SUPFAM" id="SSF49764">
    <property type="entry name" value="HSP20-like chaperones"/>
    <property type="match status" value="1"/>
</dbReference>
<comment type="caution">
    <text evidence="8">The sequence shown here is derived from an EMBL/GenBank/DDBJ whole genome shotgun (WGS) entry which is preliminary data.</text>
</comment>
<comment type="similarity">
    <text evidence="4 5">Belongs to the small heat shock protein (HSP20) family.</text>
</comment>
<evidence type="ECO:0000313" key="9">
    <source>
        <dbReference type="Proteomes" id="UP000237105"/>
    </source>
</evidence>
<evidence type="ECO:0000256" key="4">
    <source>
        <dbReference type="PROSITE-ProRule" id="PRU00285"/>
    </source>
</evidence>
<keyword evidence="2" id="KW-1003">Cell membrane</keyword>
<dbReference type="GO" id="GO:0006952">
    <property type="term" value="P:defense response"/>
    <property type="evidence" value="ECO:0007669"/>
    <property type="project" value="UniProtKB-KW"/>
</dbReference>
<evidence type="ECO:0000256" key="3">
    <source>
        <dbReference type="ARBA" id="ARBA00022821"/>
    </source>
</evidence>
<accession>A0A2P5A5J3</accession>
<sequence>MANVRGTRGVIGDGSSTSTQRNAVMEEIVPSSDWTEDLNGHYLLVDLPDFKKEQVKIKVINSGHIKMYGERPVNENKFIHFKQTFKVPENSDMDAITAKFDGEILYITVPKKVVEEKREPESIAAHRETDQSLHQKPDPTNGEKKKGDVVNGKESKDQVSQSKDKEDKHNNGPMSFSTHNIRRWESEAGYVRSAMELLSKNKAVVVTAMLAFSLGMLISRKFESDGE</sequence>
<comment type="subcellular location">
    <subcellularLocation>
        <location evidence="1">Cell membrane</location>
        <topology evidence="1">Single-pass membrane protein</topology>
    </subcellularLocation>
</comment>
<dbReference type="InterPro" id="IPR008978">
    <property type="entry name" value="HSP20-like_chaperone"/>
</dbReference>
<evidence type="ECO:0000256" key="5">
    <source>
        <dbReference type="RuleBase" id="RU003616"/>
    </source>
</evidence>
<keyword evidence="8" id="KW-0346">Stress response</keyword>
<dbReference type="EMBL" id="JXTB01000924">
    <property type="protein sequence ID" value="PON31800.1"/>
    <property type="molecule type" value="Genomic_DNA"/>
</dbReference>
<evidence type="ECO:0000256" key="2">
    <source>
        <dbReference type="ARBA" id="ARBA00022475"/>
    </source>
</evidence>
<evidence type="ECO:0000256" key="1">
    <source>
        <dbReference type="ARBA" id="ARBA00004162"/>
    </source>
</evidence>
<feature type="domain" description="SHSP" evidence="7">
    <location>
        <begin position="23"/>
        <end position="126"/>
    </location>
</feature>
<reference evidence="9" key="1">
    <citation type="submission" date="2016-06" db="EMBL/GenBank/DDBJ databases">
        <title>Parallel loss of symbiosis genes in relatives of nitrogen-fixing non-legume Parasponia.</title>
        <authorList>
            <person name="Van Velzen R."/>
            <person name="Holmer R."/>
            <person name="Bu F."/>
            <person name="Rutten L."/>
            <person name="Van Zeijl A."/>
            <person name="Liu W."/>
            <person name="Santuari L."/>
            <person name="Cao Q."/>
            <person name="Sharma T."/>
            <person name="Shen D."/>
            <person name="Roswanjaya Y."/>
            <person name="Wardhani T."/>
            <person name="Kalhor M.S."/>
            <person name="Jansen J."/>
            <person name="Van den Hoogen J."/>
            <person name="Gungor B."/>
            <person name="Hartog M."/>
            <person name="Hontelez J."/>
            <person name="Verver J."/>
            <person name="Yang W.-C."/>
            <person name="Schijlen E."/>
            <person name="Repin R."/>
            <person name="Schilthuizen M."/>
            <person name="Schranz E."/>
            <person name="Heidstra R."/>
            <person name="Miyata K."/>
            <person name="Fedorova E."/>
            <person name="Kohlen W."/>
            <person name="Bisseling T."/>
            <person name="Smit S."/>
            <person name="Geurts R."/>
        </authorList>
    </citation>
    <scope>NUCLEOTIDE SEQUENCE [LARGE SCALE GENOMIC DNA]</scope>
    <source>
        <strain evidence="9">cv. WU1-14</strain>
    </source>
</reference>
<dbReference type="InterPro" id="IPR002068">
    <property type="entry name" value="A-crystallin/Hsp20_dom"/>
</dbReference>
<dbReference type="PROSITE" id="PS01031">
    <property type="entry name" value="SHSP"/>
    <property type="match status" value="1"/>
</dbReference>
<evidence type="ECO:0000256" key="6">
    <source>
        <dbReference type="SAM" id="MobiDB-lite"/>
    </source>
</evidence>
<evidence type="ECO:0000313" key="8">
    <source>
        <dbReference type="EMBL" id="PON31800.1"/>
    </source>
</evidence>
<proteinExistence type="inferred from homology"/>
<dbReference type="CDD" id="cd06464">
    <property type="entry name" value="ACD_sHsps-like"/>
    <property type="match status" value="1"/>
</dbReference>
<dbReference type="OrthoDB" id="1431247at2759"/>